<dbReference type="Proteomes" id="UP000317318">
    <property type="component" value="Chromosome"/>
</dbReference>
<dbReference type="Gene3D" id="2.60.40.10">
    <property type="entry name" value="Immunoglobulins"/>
    <property type="match status" value="1"/>
</dbReference>
<proteinExistence type="predicted"/>
<organism evidence="2 3">
    <name type="scientific">Stratiformator vulcanicus</name>
    <dbReference type="NCBI Taxonomy" id="2527980"/>
    <lineage>
        <taxon>Bacteria</taxon>
        <taxon>Pseudomonadati</taxon>
        <taxon>Planctomycetota</taxon>
        <taxon>Planctomycetia</taxon>
        <taxon>Planctomycetales</taxon>
        <taxon>Planctomycetaceae</taxon>
        <taxon>Stratiformator</taxon>
    </lineage>
</organism>
<reference evidence="2 3" key="1">
    <citation type="submission" date="2019-02" db="EMBL/GenBank/DDBJ databases">
        <title>Deep-cultivation of Planctomycetes and their phenomic and genomic characterization uncovers novel biology.</title>
        <authorList>
            <person name="Wiegand S."/>
            <person name="Jogler M."/>
            <person name="Boedeker C."/>
            <person name="Pinto D."/>
            <person name="Vollmers J."/>
            <person name="Rivas-Marin E."/>
            <person name="Kohn T."/>
            <person name="Peeters S.H."/>
            <person name="Heuer A."/>
            <person name="Rast P."/>
            <person name="Oberbeckmann S."/>
            <person name="Bunk B."/>
            <person name="Jeske O."/>
            <person name="Meyerdierks A."/>
            <person name="Storesund J.E."/>
            <person name="Kallscheuer N."/>
            <person name="Luecker S."/>
            <person name="Lage O.M."/>
            <person name="Pohl T."/>
            <person name="Merkel B.J."/>
            <person name="Hornburger P."/>
            <person name="Mueller R.-W."/>
            <person name="Bruemmer F."/>
            <person name="Labrenz M."/>
            <person name="Spormann A.M."/>
            <person name="Op den Camp H."/>
            <person name="Overmann J."/>
            <person name="Amann R."/>
            <person name="Jetten M.S.M."/>
            <person name="Mascher T."/>
            <person name="Medema M.H."/>
            <person name="Devos D.P."/>
            <person name="Kaster A.-K."/>
            <person name="Ovreas L."/>
            <person name="Rohde M."/>
            <person name="Galperin M.Y."/>
            <person name="Jogler C."/>
        </authorList>
    </citation>
    <scope>NUCLEOTIDE SEQUENCE [LARGE SCALE GENOMIC DNA]</scope>
    <source>
        <strain evidence="2 3">Pan189</strain>
    </source>
</reference>
<dbReference type="Gene3D" id="3.20.20.80">
    <property type="entry name" value="Glycosidases"/>
    <property type="match status" value="1"/>
</dbReference>
<dbReference type="OrthoDB" id="246387at2"/>
<protein>
    <recommendedName>
        <fullName evidence="1">DUF5060 domain-containing protein</fullName>
    </recommendedName>
</protein>
<dbReference type="Pfam" id="PF16586">
    <property type="entry name" value="DUF5060"/>
    <property type="match status" value="1"/>
</dbReference>
<feature type="domain" description="DUF5060" evidence="1">
    <location>
        <begin position="24"/>
        <end position="104"/>
    </location>
</feature>
<dbReference type="AlphaFoldDB" id="A0A517QY95"/>
<accession>A0A517QY95</accession>
<evidence type="ECO:0000259" key="1">
    <source>
        <dbReference type="Pfam" id="PF16586"/>
    </source>
</evidence>
<sequence>MTLALTVALLATVSAAEVDGEAVQWEETVLTFSGPRCAEGGTPSPFTDVRATVTFSHEESGKLLSVPAYFAADGNAAQSGATEGSKWRAHFRPHLSGRWTYRIDIRVGKGVAISDKQMPGEAFGEGDDGASGKIDIEGAVFTQPVPGPMIAPRYVDERYLKDVATGQYWLKLGAGSPENFLAYADFDGTRSVKGEVRSRKNDHKRTVGFLHRYEPHIKDWNDGDLVWHTSKGKGIIGAINYLSSRGVNSIYMLTMNVIGDGQDVWPWTGPEERDRYDVSKLAQWEIVFDHMDRKGMMINLITQEQENDQLLDGGELGPERKLYYRELIARFAHHRAITWDLGEEITNTEEQTIAFADYFSKLDPYGHLISVHTFPKDQEKRYPPLLGDKSKVTATAIQTSGGKSQVAQSVQRWVKESAAAGKPWVVMVDEPGTAGEGAKPDADAPNRDFDRRYHLWPALMSGGGGIDWYFGYKFPHHDLNLEDFRSRDELWRQSKVAIDFFHENLPFARMESADDLLKTDSKYVHCLAETDEIYCVFAPKGAEFSLKLGHGRYQAHEFDPIKGGPLRPLYKAEVDGNDFTRPPKGAANRDRVVLYQRVRRDG</sequence>
<dbReference type="KEGG" id="svp:Pan189_09240"/>
<dbReference type="InterPro" id="IPR013783">
    <property type="entry name" value="Ig-like_fold"/>
</dbReference>
<name>A0A517QY95_9PLAN</name>
<dbReference type="RefSeq" id="WP_145362763.1">
    <property type="nucleotide sequence ID" value="NZ_CP036268.1"/>
</dbReference>
<gene>
    <name evidence="2" type="ORF">Pan189_09240</name>
</gene>
<evidence type="ECO:0000313" key="2">
    <source>
        <dbReference type="EMBL" id="QDT36564.1"/>
    </source>
</evidence>
<dbReference type="EMBL" id="CP036268">
    <property type="protein sequence ID" value="QDT36564.1"/>
    <property type="molecule type" value="Genomic_DNA"/>
</dbReference>
<evidence type="ECO:0000313" key="3">
    <source>
        <dbReference type="Proteomes" id="UP000317318"/>
    </source>
</evidence>
<dbReference type="InterPro" id="IPR032260">
    <property type="entry name" value="DUF5060"/>
</dbReference>
<keyword evidence="3" id="KW-1185">Reference proteome</keyword>